<organism evidence="1 2">
    <name type="scientific">Cohnella thailandensis</name>
    <dbReference type="NCBI Taxonomy" id="557557"/>
    <lineage>
        <taxon>Bacteria</taxon>
        <taxon>Bacillati</taxon>
        <taxon>Bacillota</taxon>
        <taxon>Bacilli</taxon>
        <taxon>Bacillales</taxon>
        <taxon>Paenibacillaceae</taxon>
        <taxon>Cohnella</taxon>
    </lineage>
</organism>
<dbReference type="Proteomes" id="UP000535838">
    <property type="component" value="Unassembled WGS sequence"/>
</dbReference>
<comment type="caution">
    <text evidence="1">The sequence shown here is derived from an EMBL/GenBank/DDBJ whole genome shotgun (WGS) entry which is preliminary data.</text>
</comment>
<gene>
    <name evidence="1" type="ORF">H7B67_01220</name>
</gene>
<sequence>MSSNEKHNEIASLAQDLINMLERFDETAMSKALAHSHQIVDNYKRESTLAGKTDSVSWEYEIVQNDAAQMEHLLKARAYDTIEQRASFAKIYSGIVKRDIMKGKGE</sequence>
<accession>A0A841SRQ0</accession>
<dbReference type="RefSeq" id="WP_185117978.1">
    <property type="nucleotide sequence ID" value="NZ_JACJVQ010000002.1"/>
</dbReference>
<proteinExistence type="predicted"/>
<keyword evidence="2" id="KW-1185">Reference proteome</keyword>
<dbReference type="AlphaFoldDB" id="A0A841SRQ0"/>
<evidence type="ECO:0000313" key="1">
    <source>
        <dbReference type="EMBL" id="MBB6632745.1"/>
    </source>
</evidence>
<dbReference type="EMBL" id="JACJVQ010000002">
    <property type="protein sequence ID" value="MBB6632745.1"/>
    <property type="molecule type" value="Genomic_DNA"/>
</dbReference>
<protein>
    <submittedName>
        <fullName evidence="1">Uncharacterized protein</fullName>
    </submittedName>
</protein>
<name>A0A841SRQ0_9BACL</name>
<evidence type="ECO:0000313" key="2">
    <source>
        <dbReference type="Proteomes" id="UP000535838"/>
    </source>
</evidence>
<reference evidence="1 2" key="1">
    <citation type="submission" date="2020-08" db="EMBL/GenBank/DDBJ databases">
        <title>Cohnella phylogeny.</title>
        <authorList>
            <person name="Dunlap C."/>
        </authorList>
    </citation>
    <scope>NUCLEOTIDE SEQUENCE [LARGE SCALE GENOMIC DNA]</scope>
    <source>
        <strain evidence="1 2">DSM 25241</strain>
    </source>
</reference>